<dbReference type="InterPro" id="IPR006905">
    <property type="entry name" value="Flavin_halogenase"/>
</dbReference>
<comment type="caution">
    <text evidence="2">The sequence shown here is derived from an EMBL/GenBank/DDBJ whole genome shotgun (WGS) entry which is preliminary data.</text>
</comment>
<keyword evidence="3" id="KW-1185">Reference proteome</keyword>
<dbReference type="EMBL" id="JBHTLR010000013">
    <property type="protein sequence ID" value="MFD1217280.1"/>
    <property type="molecule type" value="Genomic_DNA"/>
</dbReference>
<dbReference type="Pfam" id="PF04820">
    <property type="entry name" value="Trp_halogenase"/>
    <property type="match status" value="1"/>
</dbReference>
<proteinExistence type="predicted"/>
<dbReference type="GO" id="GO:0016491">
    <property type="term" value="F:oxidoreductase activity"/>
    <property type="evidence" value="ECO:0007669"/>
    <property type="project" value="UniProtKB-KW"/>
</dbReference>
<dbReference type="InterPro" id="IPR036188">
    <property type="entry name" value="FAD/NAD-bd_sf"/>
</dbReference>
<dbReference type="PIRSF" id="PIRSF011396">
    <property type="entry name" value="Trp_halogenase"/>
    <property type="match status" value="1"/>
</dbReference>
<dbReference type="PANTHER" id="PTHR43747:SF4">
    <property type="entry name" value="FLAVIN-DEPENDENT TRYPTOPHAN HALOGENASE"/>
    <property type="match status" value="1"/>
</dbReference>
<name>A0ABW3U9T5_9GAMM</name>
<keyword evidence="1" id="KW-0472">Membrane</keyword>
<reference evidence="3" key="1">
    <citation type="journal article" date="2019" name="Int. J. Syst. Evol. Microbiol.">
        <title>The Global Catalogue of Microorganisms (GCM) 10K type strain sequencing project: providing services to taxonomists for standard genome sequencing and annotation.</title>
        <authorList>
            <consortium name="The Broad Institute Genomics Platform"/>
            <consortium name="The Broad Institute Genome Sequencing Center for Infectious Disease"/>
            <person name="Wu L."/>
            <person name="Ma J."/>
        </authorList>
    </citation>
    <scope>NUCLEOTIDE SEQUENCE [LARGE SCALE GENOMIC DNA]</scope>
    <source>
        <strain evidence="3">CCUG 54356</strain>
    </source>
</reference>
<dbReference type="PANTHER" id="PTHR43747">
    <property type="entry name" value="FAD-BINDING PROTEIN"/>
    <property type="match status" value="1"/>
</dbReference>
<dbReference type="RefSeq" id="WP_230435905.1">
    <property type="nucleotide sequence ID" value="NZ_CP087715.1"/>
</dbReference>
<dbReference type="Gene3D" id="3.50.50.60">
    <property type="entry name" value="FAD/NAD(P)-binding domain"/>
    <property type="match status" value="1"/>
</dbReference>
<evidence type="ECO:0000313" key="3">
    <source>
        <dbReference type="Proteomes" id="UP001597264"/>
    </source>
</evidence>
<feature type="transmembrane region" description="Helical" evidence="1">
    <location>
        <begin position="7"/>
        <end position="27"/>
    </location>
</feature>
<protein>
    <submittedName>
        <fullName evidence="2">Tryptophan halogenase family protein</fullName>
        <ecNumber evidence="2">1.14.19.-</ecNumber>
    </submittedName>
</protein>
<organism evidence="2 3">
    <name type="scientific">Microbulbifer celer</name>
    <dbReference type="NCBI Taxonomy" id="435905"/>
    <lineage>
        <taxon>Bacteria</taxon>
        <taxon>Pseudomonadati</taxon>
        <taxon>Pseudomonadota</taxon>
        <taxon>Gammaproteobacteria</taxon>
        <taxon>Cellvibrionales</taxon>
        <taxon>Microbulbiferaceae</taxon>
        <taxon>Microbulbifer</taxon>
    </lineage>
</organism>
<dbReference type="InterPro" id="IPR033856">
    <property type="entry name" value="Trp_halogen"/>
</dbReference>
<keyword evidence="1" id="KW-1133">Transmembrane helix</keyword>
<accession>A0ABW3U9T5</accession>
<evidence type="ECO:0000313" key="2">
    <source>
        <dbReference type="EMBL" id="MFD1217280.1"/>
    </source>
</evidence>
<dbReference type="EC" id="1.14.19.-" evidence="2"/>
<evidence type="ECO:0000256" key="1">
    <source>
        <dbReference type="SAM" id="Phobius"/>
    </source>
</evidence>
<dbReference type="SUPFAM" id="SSF51905">
    <property type="entry name" value="FAD/NAD(P)-binding domain"/>
    <property type="match status" value="1"/>
</dbReference>
<gene>
    <name evidence="2" type="ORF">ACFQ2X_11775</name>
</gene>
<keyword evidence="2" id="KW-0560">Oxidoreductase</keyword>
<dbReference type="InterPro" id="IPR050816">
    <property type="entry name" value="Flavin-dep_Halogenase_NPB"/>
</dbReference>
<dbReference type="Proteomes" id="UP001597264">
    <property type="component" value="Unassembled WGS sequence"/>
</dbReference>
<keyword evidence="1" id="KW-0812">Transmembrane</keyword>
<sequence>MAERIKIAIIGGGTAGWMTAAALASLATDRICDLVLVESEAIGTVGVGEATIPAIKDFNDLLGIPERDFMRFTQATFKLGIEFSGWGRQNTSYIHPFGTFGDTIAGSDFHQQWLRFSHSAETKPLEAYSLAVQMCRHNRFKFPGRKSGEDTIATDSRFAYAYHFDAGLYARYLRLFSERKGVRRIEGRITGAQLNRDSGDIEGVLLKSGQRIDADYFIDCSGFRSLLLGERLGVRYESWKHWLPCDSAVAMPSERNPELPPVTRATAKAVGWQWQIPLQHRTGNGLVFQSGLMSEDEAVTSLQQSLGGHSGSGPRVIHFEAGKRSCSWYKNCIAIGLAAGFLEPLESTSIYLIQSAIAHFLALLPGKVAPPQLVREFNRQMDLEYERARDFIILHYHLNQRDDSELWHYCRSMNIPDSLRGRIDAFRKRGYIEQYRFGLFAPPSWLSVMMGQGLMPEKTDPLSATVDTTLAQRTMAEQFEAVQQALGTMVSSREFVGNYCATAPMETAALETTK</sequence>